<sequence>MLQGWVVISTAVIYIGILFAVARFGDSQKRRDTGSRSRPYIYALSLAVYCTTWTIFGSVGFAAASGLNFIAIYLGPILIITVGYPLLQRVVLLSKSQRITSVADFVGARYGKSAVVGGVAAIIAVVGTVPYIALQLKAISYSVSTLISHNVSELEASALQFEDLTLITALILAVFAILFGTRHADATEHQHGMMLAVAMESVVKLFAFLGVGIFVTYWIFDGFGDLLAQASQRGIIEHYIDQGFDSTNFTILLILSTLVFLLLPRQFHVAVVENKSSHELAKARWLFPLYLVAINIFVIPIALAGLITFGSSVPPDNFVLALPMSQNSALGSIFAFLGGLSAGTAMVIVACIALAIMVSNHIVLPLLLKQNANQGSAGPRNMEQLILNIRRTTIFAVLIAAYFYYQAADNTAGLVSIGLVSFAAIAQLAPAFFGGLFWRGANARGALWGMVTGFSIWGFTLLLPTLLPSDNPLLQNGLFGWSILRPEAMFHLNLSPLGNGVFSSLLLNTIALVIGSLSRPANALEQLQATLFVQQGARSLPDGELANSNVTVGDLMDTVAQYLGDERTARSFEARHARKNSKPQLTDLADAGLLQYSEQLLASAVGASSSRLVHSLLVKRFDNSSFSELKLLDDASQALQFNRGVLQTALDQIEQGICVFDSEFRLSSWNRQFREMLNLPVSVGTAGTSLSRIIREIVERNQLAHSGLSEEVFTRNLVDQKRSWQFELPAEGQIIDVRSASMPQGGLVLTWQDNTDRVLSAKALS</sequence>
<feature type="transmembrane region" description="Helical" evidence="12">
    <location>
        <begin position="285"/>
        <end position="313"/>
    </location>
</feature>
<dbReference type="InterPro" id="IPR035965">
    <property type="entry name" value="PAS-like_dom_sf"/>
</dbReference>
<comment type="similarity">
    <text evidence="2">Belongs to the sodium:solute symporter (SSF) (TC 2.A.21) family.</text>
</comment>
<feature type="transmembrane region" description="Helical" evidence="12">
    <location>
        <begin position="202"/>
        <end position="220"/>
    </location>
</feature>
<keyword evidence="10 12" id="KW-0472">Membrane</keyword>
<evidence type="ECO:0000313" key="13">
    <source>
        <dbReference type="EMBL" id="VAX05800.1"/>
    </source>
</evidence>
<dbReference type="Gene3D" id="1.20.1730.10">
    <property type="entry name" value="Sodium/glucose cotransporter"/>
    <property type="match status" value="1"/>
</dbReference>
<dbReference type="Pfam" id="PF12860">
    <property type="entry name" value="PAS_7"/>
    <property type="match status" value="1"/>
</dbReference>
<organism evidence="13">
    <name type="scientific">hydrothermal vent metagenome</name>
    <dbReference type="NCBI Taxonomy" id="652676"/>
    <lineage>
        <taxon>unclassified sequences</taxon>
        <taxon>metagenomes</taxon>
        <taxon>ecological metagenomes</taxon>
    </lineage>
</organism>
<dbReference type="GO" id="GO:0016301">
    <property type="term" value="F:kinase activity"/>
    <property type="evidence" value="ECO:0007669"/>
    <property type="project" value="UniProtKB-KW"/>
</dbReference>
<dbReference type="PANTHER" id="PTHR48086:SF3">
    <property type="entry name" value="SODIUM_PROLINE SYMPORTER"/>
    <property type="match status" value="1"/>
</dbReference>
<keyword evidence="13" id="KW-0418">Kinase</keyword>
<feature type="transmembrane region" description="Helical" evidence="12">
    <location>
        <begin position="164"/>
        <end position="181"/>
    </location>
</feature>
<evidence type="ECO:0000256" key="6">
    <source>
        <dbReference type="ARBA" id="ARBA00022847"/>
    </source>
</evidence>
<dbReference type="PANTHER" id="PTHR48086">
    <property type="entry name" value="SODIUM/PROLINE SYMPORTER-RELATED"/>
    <property type="match status" value="1"/>
</dbReference>
<keyword evidence="7 12" id="KW-1133">Transmembrane helix</keyword>
<feature type="transmembrane region" description="Helical" evidence="12">
    <location>
        <begin position="6"/>
        <end position="25"/>
    </location>
</feature>
<feature type="transmembrane region" description="Helical" evidence="12">
    <location>
        <begin position="333"/>
        <end position="364"/>
    </location>
</feature>
<feature type="transmembrane region" description="Helical" evidence="12">
    <location>
        <begin position="385"/>
        <end position="405"/>
    </location>
</feature>
<keyword evidence="11" id="KW-0739">Sodium transport</keyword>
<evidence type="ECO:0000256" key="12">
    <source>
        <dbReference type="SAM" id="Phobius"/>
    </source>
</evidence>
<keyword evidence="5 12" id="KW-0812">Transmembrane</keyword>
<feature type="transmembrane region" description="Helical" evidence="12">
    <location>
        <begin position="417"/>
        <end position="438"/>
    </location>
</feature>
<proteinExistence type="inferred from homology"/>
<dbReference type="CDD" id="cd10322">
    <property type="entry name" value="SLC5sbd"/>
    <property type="match status" value="1"/>
</dbReference>
<evidence type="ECO:0000256" key="9">
    <source>
        <dbReference type="ARBA" id="ARBA00023065"/>
    </source>
</evidence>
<dbReference type="InterPro" id="IPR001734">
    <property type="entry name" value="Na/solute_symporter"/>
</dbReference>
<dbReference type="EMBL" id="UOFW01000147">
    <property type="protein sequence ID" value="VAX05800.1"/>
    <property type="molecule type" value="Genomic_DNA"/>
</dbReference>
<evidence type="ECO:0000256" key="2">
    <source>
        <dbReference type="ARBA" id="ARBA00006434"/>
    </source>
</evidence>
<dbReference type="InterPro" id="IPR038377">
    <property type="entry name" value="Na/Glc_symporter_sf"/>
</dbReference>
<evidence type="ECO:0000256" key="11">
    <source>
        <dbReference type="ARBA" id="ARBA00023201"/>
    </source>
</evidence>
<keyword evidence="3" id="KW-0813">Transport</keyword>
<keyword evidence="6" id="KW-0769">Symport</keyword>
<feature type="transmembrane region" description="Helical" evidence="12">
    <location>
        <begin position="445"/>
        <end position="467"/>
    </location>
</feature>
<dbReference type="AlphaFoldDB" id="A0A3B1B6B4"/>
<evidence type="ECO:0000256" key="1">
    <source>
        <dbReference type="ARBA" id="ARBA00004651"/>
    </source>
</evidence>
<dbReference type="GO" id="GO:0015293">
    <property type="term" value="F:symporter activity"/>
    <property type="evidence" value="ECO:0007669"/>
    <property type="project" value="UniProtKB-KW"/>
</dbReference>
<keyword evidence="9" id="KW-0406">Ion transport</keyword>
<keyword evidence="4" id="KW-1003">Cell membrane</keyword>
<dbReference type="SUPFAM" id="SSF55785">
    <property type="entry name" value="PYP-like sensor domain (PAS domain)"/>
    <property type="match status" value="1"/>
</dbReference>
<dbReference type="GO" id="GO:0006814">
    <property type="term" value="P:sodium ion transport"/>
    <property type="evidence" value="ECO:0007669"/>
    <property type="project" value="UniProtKB-KW"/>
</dbReference>
<comment type="subcellular location">
    <subcellularLocation>
        <location evidence="1">Cell membrane</location>
        <topology evidence="1">Multi-pass membrane protein</topology>
    </subcellularLocation>
</comment>
<evidence type="ECO:0000256" key="3">
    <source>
        <dbReference type="ARBA" id="ARBA00022448"/>
    </source>
</evidence>
<evidence type="ECO:0000256" key="5">
    <source>
        <dbReference type="ARBA" id="ARBA00022692"/>
    </source>
</evidence>
<feature type="transmembrane region" description="Helical" evidence="12">
    <location>
        <begin position="70"/>
        <end position="92"/>
    </location>
</feature>
<evidence type="ECO:0000256" key="4">
    <source>
        <dbReference type="ARBA" id="ARBA00022475"/>
    </source>
</evidence>
<reference evidence="13" key="1">
    <citation type="submission" date="2018-06" db="EMBL/GenBank/DDBJ databases">
        <authorList>
            <person name="Zhirakovskaya E."/>
        </authorList>
    </citation>
    <scope>NUCLEOTIDE SEQUENCE</scope>
</reference>
<keyword evidence="8" id="KW-0915">Sodium</keyword>
<name>A0A3B1B6B4_9ZZZZ</name>
<dbReference type="InterPro" id="IPR050277">
    <property type="entry name" value="Sodium:Solute_Symporter"/>
</dbReference>
<dbReference type="PROSITE" id="PS50283">
    <property type="entry name" value="NA_SOLUT_SYMP_3"/>
    <property type="match status" value="1"/>
</dbReference>
<accession>A0A3B1B6B4</accession>
<evidence type="ECO:0000256" key="8">
    <source>
        <dbReference type="ARBA" id="ARBA00023053"/>
    </source>
</evidence>
<evidence type="ECO:0000256" key="7">
    <source>
        <dbReference type="ARBA" id="ARBA00022989"/>
    </source>
</evidence>
<keyword evidence="13" id="KW-0808">Transferase</keyword>
<feature type="transmembrane region" description="Helical" evidence="12">
    <location>
        <begin position="113"/>
        <end position="134"/>
    </location>
</feature>
<dbReference type="GO" id="GO:0005886">
    <property type="term" value="C:plasma membrane"/>
    <property type="evidence" value="ECO:0007669"/>
    <property type="project" value="UniProtKB-SubCell"/>
</dbReference>
<feature type="non-terminal residue" evidence="13">
    <location>
        <position position="765"/>
    </location>
</feature>
<feature type="transmembrane region" description="Helical" evidence="12">
    <location>
        <begin position="247"/>
        <end position="264"/>
    </location>
</feature>
<dbReference type="Gene3D" id="3.30.450.20">
    <property type="entry name" value="PAS domain"/>
    <property type="match status" value="1"/>
</dbReference>
<evidence type="ECO:0000256" key="10">
    <source>
        <dbReference type="ARBA" id="ARBA00023136"/>
    </source>
</evidence>
<protein>
    <submittedName>
        <fullName evidence="13">Sensor histidine kinase</fullName>
    </submittedName>
</protein>
<feature type="transmembrane region" description="Helical" evidence="12">
    <location>
        <begin position="46"/>
        <end position="64"/>
    </location>
</feature>
<gene>
    <name evidence="13" type="ORF">MNBD_ALPHA03-1764</name>
</gene>